<dbReference type="PANTHER" id="PTHR11487">
    <property type="entry name" value="THIOESTERASE"/>
    <property type="match status" value="1"/>
</dbReference>
<sequence length="271" mass="29085">MRTDAAARPLHSAHTPTRGVDSPWIVGRVSAPDTRLRLVCLPQAGGSAASFAPWRLTPPPGVELATVELPGRGVRSAEPVPDTLEQLADAVLDGVAGELHAPYALFGHSFGALLAYEIAVRVRRRGLPPPAALLVSASRAPHVRVLRRISDRGDEGLLSWLEGFGGFPPELRRYPAYLRYALRTVRRDLALAEAYTAPGPAPAGCPLYVFGGADDPLVSPRRLEDWRDCAADGFALRMLPGGHDYPFTQAGHTLEALVEALGPLVRPQLLP</sequence>
<dbReference type="InterPro" id="IPR012223">
    <property type="entry name" value="TEII"/>
</dbReference>
<dbReference type="AlphaFoldDB" id="A0A7W7LZP1"/>
<dbReference type="PANTHER" id="PTHR11487:SF0">
    <property type="entry name" value="S-ACYL FATTY ACID SYNTHASE THIOESTERASE, MEDIUM CHAIN"/>
    <property type="match status" value="1"/>
</dbReference>
<comment type="caution">
    <text evidence="3">The sequence shown here is derived from an EMBL/GenBank/DDBJ whole genome shotgun (WGS) entry which is preliminary data.</text>
</comment>
<dbReference type="InterPro" id="IPR029058">
    <property type="entry name" value="AB_hydrolase_fold"/>
</dbReference>
<evidence type="ECO:0000256" key="1">
    <source>
        <dbReference type="ARBA" id="ARBA00007169"/>
    </source>
</evidence>
<dbReference type="Proteomes" id="UP000579523">
    <property type="component" value="Unassembled WGS sequence"/>
</dbReference>
<evidence type="ECO:0000313" key="3">
    <source>
        <dbReference type="EMBL" id="MBB4898571.1"/>
    </source>
</evidence>
<dbReference type="RefSeq" id="WP_184820488.1">
    <property type="nucleotide sequence ID" value="NZ_BMTI01000010.1"/>
</dbReference>
<comment type="similarity">
    <text evidence="1">Belongs to the thioesterase family.</text>
</comment>
<evidence type="ECO:0000259" key="2">
    <source>
        <dbReference type="Pfam" id="PF00975"/>
    </source>
</evidence>
<dbReference type="InterPro" id="IPR001031">
    <property type="entry name" value="Thioesterase"/>
</dbReference>
<protein>
    <submittedName>
        <fullName evidence="3">Surfactin synthase thioesterase subunit</fullName>
    </submittedName>
</protein>
<feature type="domain" description="Thioesterase" evidence="2">
    <location>
        <begin position="37"/>
        <end position="257"/>
    </location>
</feature>
<keyword evidence="4" id="KW-1185">Reference proteome</keyword>
<accession>A0A7W7LZP1</accession>
<gene>
    <name evidence="3" type="ORF">FHS37_002629</name>
</gene>
<dbReference type="Pfam" id="PF00975">
    <property type="entry name" value="Thioesterase"/>
    <property type="match status" value="1"/>
</dbReference>
<dbReference type="GO" id="GO:0008610">
    <property type="term" value="P:lipid biosynthetic process"/>
    <property type="evidence" value="ECO:0007669"/>
    <property type="project" value="TreeGrafter"/>
</dbReference>
<name>A0A7W7LZP1_9ACTN</name>
<proteinExistence type="inferred from homology"/>
<dbReference type="Gene3D" id="3.40.50.1820">
    <property type="entry name" value="alpha/beta hydrolase"/>
    <property type="match status" value="1"/>
</dbReference>
<dbReference type="SUPFAM" id="SSF53474">
    <property type="entry name" value="alpha/beta-Hydrolases"/>
    <property type="match status" value="1"/>
</dbReference>
<reference evidence="3 4" key="1">
    <citation type="submission" date="2020-08" db="EMBL/GenBank/DDBJ databases">
        <title>Genomic Encyclopedia of Type Strains, Phase III (KMG-III): the genomes of soil and plant-associated and newly described type strains.</title>
        <authorList>
            <person name="Whitman W."/>
        </authorList>
    </citation>
    <scope>NUCLEOTIDE SEQUENCE [LARGE SCALE GENOMIC DNA]</scope>
    <source>
        <strain evidence="3 4">CECT 3273</strain>
    </source>
</reference>
<organism evidence="3 4">
    <name type="scientific">Streptomyces griseomycini</name>
    <dbReference type="NCBI Taxonomy" id="66895"/>
    <lineage>
        <taxon>Bacteria</taxon>
        <taxon>Bacillati</taxon>
        <taxon>Actinomycetota</taxon>
        <taxon>Actinomycetes</taxon>
        <taxon>Kitasatosporales</taxon>
        <taxon>Streptomycetaceae</taxon>
        <taxon>Streptomyces</taxon>
    </lineage>
</organism>
<evidence type="ECO:0000313" key="4">
    <source>
        <dbReference type="Proteomes" id="UP000579523"/>
    </source>
</evidence>
<dbReference type="EMBL" id="JACHJI010000004">
    <property type="protein sequence ID" value="MBB4898571.1"/>
    <property type="molecule type" value="Genomic_DNA"/>
</dbReference>